<feature type="region of interest" description="Disordered" evidence="1">
    <location>
        <begin position="209"/>
        <end position="249"/>
    </location>
</feature>
<dbReference type="VEuPathDB" id="PlasmoDB:PVW1_050013300"/>
<dbReference type="VEuPathDB" id="PlasmoDB:PVPAM_050015900"/>
<feature type="compositionally biased region" description="Polar residues" evidence="1">
    <location>
        <begin position="34"/>
        <end position="51"/>
    </location>
</feature>
<dbReference type="Proteomes" id="UP000196402">
    <property type="component" value="Chromosome 5"/>
</dbReference>
<evidence type="ECO:0000313" key="2">
    <source>
        <dbReference type="EMBL" id="SCO65812.1"/>
    </source>
</evidence>
<feature type="compositionally biased region" description="Basic and acidic residues" evidence="1">
    <location>
        <begin position="101"/>
        <end position="157"/>
    </location>
</feature>
<organism evidence="2 3">
    <name type="scientific">Plasmodium vivax</name>
    <name type="common">malaria parasite P. vivax</name>
    <dbReference type="NCBI Taxonomy" id="5855"/>
    <lineage>
        <taxon>Eukaryota</taxon>
        <taxon>Sar</taxon>
        <taxon>Alveolata</taxon>
        <taxon>Apicomplexa</taxon>
        <taxon>Aconoidasida</taxon>
        <taxon>Haemosporida</taxon>
        <taxon>Plasmodiidae</taxon>
        <taxon>Plasmodium</taxon>
        <taxon>Plasmodium (Plasmodium)</taxon>
    </lineage>
</organism>
<proteinExistence type="predicted"/>
<accession>A0A1G4GTA2</accession>
<evidence type="ECO:0000313" key="3">
    <source>
        <dbReference type="Proteomes" id="UP000196402"/>
    </source>
</evidence>
<dbReference type="VEuPathDB" id="PlasmoDB:PVX_089065"/>
<dbReference type="VEuPathDB" id="PlasmoDB:PVP01_0508400"/>
<gene>
    <name evidence="2" type="ORF">PVT01_050011500</name>
</gene>
<protein>
    <submittedName>
        <fullName evidence="2">Uncharacterized protein</fullName>
    </submittedName>
</protein>
<feature type="region of interest" description="Disordered" evidence="1">
    <location>
        <begin position="101"/>
        <end position="178"/>
    </location>
</feature>
<feature type="compositionally biased region" description="Basic and acidic residues" evidence="1">
    <location>
        <begin position="13"/>
        <end position="24"/>
    </location>
</feature>
<dbReference type="AlphaFoldDB" id="A0A1G4GTA2"/>
<reference evidence="2 3" key="1">
    <citation type="submission" date="2016-07" db="EMBL/GenBank/DDBJ databases">
        <authorList>
            <consortium name="Pathogen Informatics"/>
        </authorList>
    </citation>
    <scope>NUCLEOTIDE SEQUENCE [LARGE SCALE GENOMIC DNA]</scope>
</reference>
<name>A0A1G4GTA2_PLAVI</name>
<feature type="region of interest" description="Disordered" evidence="1">
    <location>
        <begin position="13"/>
        <end position="54"/>
    </location>
</feature>
<dbReference type="EMBL" id="LT615243">
    <property type="protein sequence ID" value="SCO65812.1"/>
    <property type="molecule type" value="Genomic_DNA"/>
</dbReference>
<dbReference type="eggNOG" id="ENOG502QXYV">
    <property type="taxonomic scope" value="Eukaryota"/>
</dbReference>
<evidence type="ECO:0000256" key="1">
    <source>
        <dbReference type="SAM" id="MobiDB-lite"/>
    </source>
</evidence>
<sequence>MWNIFANEDLSLHTEKREEESSEKKIRKKKGLETASNKNGLTKSGSYGSSFSKHDSKITNKAYDIKIKELRKNFRKKYRIVRTQLLKIIKIVKQFPEVDAEAEKSGKAERGQAEKGQAEKGQAEKGHAEKGHAEKGHAEKDNAEGDNIRGDHAEKGKGGKKKEHSEGATNTAPDGSDDQRVMVQVELIKKLNKIIEKIDVEQLKAKKRIKAKQNNKPKNEEEGLKNKPAKQAFTPKPFVASPKNDSHKSNINLVKKFPKKNFPPKSANNFQYFNPQDMGENAGGMILLQNEQNSLRNEYFQNSGMNVYSKKNNGANVYHDTDDLVVTDFYMYSSTLNAGSIRKKKKSHWPGDHMNHAATNDNGGYGGSNAGYGGSNAGYGGSNTGYGGSNTGYGGSNTGYGDSIGVYGGNSGGYGGNNYNNFGGNNFGGNNFGGNNCGGNNFGGNNCGGNNCGGNNFGYSAGNYYASGNYDYAGGSFNYGGQNYGGGNYAGGTYSSGNYSSGNYASGNYASGDYNYEANNNAPFRAKGNHFAGNSNQEKGAGNKSFFQNMASTSYTQSFKGGVPPNYEPQNLPNIADGYHTQNKNKRGNMNNKKKGYKFAKDEKIRGLLRTATNEDDLVKAIGFAKNAGLHFEAKLGSKKLNKLKLEGEDGAPSEV</sequence>